<dbReference type="AlphaFoldDB" id="A0A8B6E657"/>
<dbReference type="OrthoDB" id="6136126at2759"/>
<proteinExistence type="predicted"/>
<gene>
    <name evidence="1" type="ORF">MGAL_10B045049</name>
</gene>
<dbReference type="SUPFAM" id="SSF57196">
    <property type="entry name" value="EGF/Laminin"/>
    <property type="match status" value="1"/>
</dbReference>
<reference evidence="1" key="1">
    <citation type="submission" date="2018-11" db="EMBL/GenBank/DDBJ databases">
        <authorList>
            <person name="Alioto T."/>
            <person name="Alioto T."/>
        </authorList>
    </citation>
    <scope>NUCLEOTIDE SEQUENCE</scope>
</reference>
<organism evidence="1 2">
    <name type="scientific">Mytilus galloprovincialis</name>
    <name type="common">Mediterranean mussel</name>
    <dbReference type="NCBI Taxonomy" id="29158"/>
    <lineage>
        <taxon>Eukaryota</taxon>
        <taxon>Metazoa</taxon>
        <taxon>Spiralia</taxon>
        <taxon>Lophotrochozoa</taxon>
        <taxon>Mollusca</taxon>
        <taxon>Bivalvia</taxon>
        <taxon>Autobranchia</taxon>
        <taxon>Pteriomorphia</taxon>
        <taxon>Mytilida</taxon>
        <taxon>Mytiloidea</taxon>
        <taxon>Mytilidae</taxon>
        <taxon>Mytilinae</taxon>
        <taxon>Mytilus</taxon>
    </lineage>
</organism>
<dbReference type="Gene3D" id="2.10.25.10">
    <property type="entry name" value="Laminin"/>
    <property type="match status" value="1"/>
</dbReference>
<name>A0A8B6E657_MYTGA</name>
<evidence type="ECO:0000313" key="2">
    <source>
        <dbReference type="Proteomes" id="UP000596742"/>
    </source>
</evidence>
<accession>A0A8B6E657</accession>
<dbReference type="EMBL" id="UYJE01004604">
    <property type="protein sequence ID" value="VDI29616.1"/>
    <property type="molecule type" value="Genomic_DNA"/>
</dbReference>
<comment type="caution">
    <text evidence="1">The sequence shown here is derived from an EMBL/GenBank/DDBJ whole genome shotgun (WGS) entry which is preliminary data.</text>
</comment>
<keyword evidence="2" id="KW-1185">Reference proteome</keyword>
<dbReference type="Proteomes" id="UP000596742">
    <property type="component" value="Unassembled WGS sequence"/>
</dbReference>
<sequence>MVLQIINIDGSHFQGGIITWKYKNNKVYITYKLSFTDRACDSVSISDRTLVNVGGSLLCFGGCSGTLMSSLSYQCTDYSVDENWKYGQRTVILTFPSAQNDSYAFGYSGCCWADRVKSSSGNWLLLATANLSIRADNGRINSSPVSSMQPVITIKQNCSYALKIPVLDEDDDVVRCRLANTVLIDECKGNCNGFNFSILDQKNCILYINETMRTGLYGVALQIEDFQTEHDTIALSSIPLQFMINVNDHNSTCDEKPSLEITASLSSVIAIPPNTMHRQTIIARSASFEQASDQECQTLKVTDAKGCASNPCPNGASCSEQINGYFCTHACRTDSKFGEIAEETCISEMCTECRITDKQHGFSVQLLSLE</sequence>
<evidence type="ECO:0000313" key="1">
    <source>
        <dbReference type="EMBL" id="VDI29616.1"/>
    </source>
</evidence>
<protein>
    <submittedName>
        <fullName evidence="1">Uncharacterized protein</fullName>
    </submittedName>
</protein>